<evidence type="ECO:0000256" key="1">
    <source>
        <dbReference type="ARBA" id="ARBA00004651"/>
    </source>
</evidence>
<feature type="transmembrane region" description="Helical" evidence="7">
    <location>
        <begin position="58"/>
        <end position="83"/>
    </location>
</feature>
<keyword evidence="6 7" id="KW-0472">Membrane</keyword>
<sequence length="423" mass="43272">MGGYGAAVAIEAAPSARGFIRSHKAFARLWTARTVSFLGDSVGLVALLLYVANDTGSALAVAMLMLVGDFAPQLLSPIAGAIADRVDRRLVMIACEIGQALAVLAIAITLPPLPVLLILVALRSVLATVFQPASRAAVPSLVADAHLPRANSLIGAGTHGLDVLGPLVAAALLPVLHIRGLLLFDAATFAVSALLLVTLPRLPRPVREVPTTVLGDAAEGLRYLWRHKVIRVVALGFCAIVAFNGVDDVALVFLAKDALQQGDSAASVLYAGVGAGLMVGFAVVARWSGRVPMVVLLLIGYGVSSLGNLLTGLAWALVAAFGMQFVRGAGIAATDTAHNTLIQRVVPEPLLGRVFGNLYGAVGVAAGLSYVLGGLVLDATGPRFTLIAAGAGGLLVTVVVAAVLPGRLRSEAVHLGPSAQPVP</sequence>
<gene>
    <name evidence="9" type="ORF">Rhe02_05700</name>
</gene>
<feature type="transmembrane region" description="Helical" evidence="7">
    <location>
        <begin position="294"/>
        <end position="318"/>
    </location>
</feature>
<dbReference type="PROSITE" id="PS50850">
    <property type="entry name" value="MFS"/>
    <property type="match status" value="1"/>
</dbReference>
<evidence type="ECO:0000256" key="5">
    <source>
        <dbReference type="ARBA" id="ARBA00022989"/>
    </source>
</evidence>
<protein>
    <submittedName>
        <fullName evidence="9">MFS transporter</fullName>
    </submittedName>
</protein>
<reference evidence="9" key="1">
    <citation type="submission" date="2021-01" db="EMBL/GenBank/DDBJ databases">
        <title>Whole genome shotgun sequence of Rhizocola hellebori NBRC 109834.</title>
        <authorList>
            <person name="Komaki H."/>
            <person name="Tamura T."/>
        </authorList>
    </citation>
    <scope>NUCLEOTIDE SEQUENCE</scope>
    <source>
        <strain evidence="9">NBRC 109834</strain>
    </source>
</reference>
<proteinExistence type="predicted"/>
<dbReference type="GO" id="GO:0005886">
    <property type="term" value="C:plasma membrane"/>
    <property type="evidence" value="ECO:0007669"/>
    <property type="project" value="UniProtKB-SubCell"/>
</dbReference>
<dbReference type="InterPro" id="IPR011701">
    <property type="entry name" value="MFS"/>
</dbReference>
<evidence type="ECO:0000256" key="2">
    <source>
        <dbReference type="ARBA" id="ARBA00022448"/>
    </source>
</evidence>
<evidence type="ECO:0000259" key="8">
    <source>
        <dbReference type="PROSITE" id="PS50850"/>
    </source>
</evidence>
<organism evidence="9 10">
    <name type="scientific">Rhizocola hellebori</name>
    <dbReference type="NCBI Taxonomy" id="1392758"/>
    <lineage>
        <taxon>Bacteria</taxon>
        <taxon>Bacillati</taxon>
        <taxon>Actinomycetota</taxon>
        <taxon>Actinomycetes</taxon>
        <taxon>Micromonosporales</taxon>
        <taxon>Micromonosporaceae</taxon>
        <taxon>Rhizocola</taxon>
    </lineage>
</organism>
<accession>A0A8J3VDS1</accession>
<dbReference type="InterPro" id="IPR020846">
    <property type="entry name" value="MFS_dom"/>
</dbReference>
<feature type="transmembrane region" description="Helical" evidence="7">
    <location>
        <begin position="384"/>
        <end position="404"/>
    </location>
</feature>
<evidence type="ECO:0000256" key="6">
    <source>
        <dbReference type="ARBA" id="ARBA00023136"/>
    </source>
</evidence>
<dbReference type="Pfam" id="PF07690">
    <property type="entry name" value="MFS_1"/>
    <property type="match status" value="1"/>
</dbReference>
<dbReference type="AlphaFoldDB" id="A0A8J3VDS1"/>
<evidence type="ECO:0000256" key="7">
    <source>
        <dbReference type="SAM" id="Phobius"/>
    </source>
</evidence>
<evidence type="ECO:0000313" key="10">
    <source>
        <dbReference type="Proteomes" id="UP000612899"/>
    </source>
</evidence>
<evidence type="ECO:0000256" key="3">
    <source>
        <dbReference type="ARBA" id="ARBA00022475"/>
    </source>
</evidence>
<keyword evidence="2" id="KW-0813">Transport</keyword>
<name>A0A8J3VDS1_9ACTN</name>
<dbReference type="PANTHER" id="PTHR43266">
    <property type="entry name" value="MACROLIDE-EFFLUX PROTEIN"/>
    <property type="match status" value="1"/>
</dbReference>
<keyword evidence="4 7" id="KW-0812">Transmembrane</keyword>
<feature type="domain" description="Major facilitator superfamily (MFS) profile" evidence="8">
    <location>
        <begin position="229"/>
        <end position="423"/>
    </location>
</feature>
<feature type="transmembrane region" description="Helical" evidence="7">
    <location>
        <begin position="358"/>
        <end position="377"/>
    </location>
</feature>
<feature type="transmembrane region" description="Helical" evidence="7">
    <location>
        <begin position="232"/>
        <end position="255"/>
    </location>
</feature>
<keyword evidence="3" id="KW-1003">Cell membrane</keyword>
<dbReference type="Proteomes" id="UP000612899">
    <property type="component" value="Unassembled WGS sequence"/>
</dbReference>
<feature type="transmembrane region" description="Helical" evidence="7">
    <location>
        <begin position="181"/>
        <end position="199"/>
    </location>
</feature>
<dbReference type="CDD" id="cd06173">
    <property type="entry name" value="MFS_MefA_like"/>
    <property type="match status" value="1"/>
</dbReference>
<dbReference type="InterPro" id="IPR036259">
    <property type="entry name" value="MFS_trans_sf"/>
</dbReference>
<evidence type="ECO:0000313" key="9">
    <source>
        <dbReference type="EMBL" id="GIH02503.1"/>
    </source>
</evidence>
<keyword evidence="10" id="KW-1185">Reference proteome</keyword>
<dbReference type="Gene3D" id="1.20.1250.20">
    <property type="entry name" value="MFS general substrate transporter like domains"/>
    <property type="match status" value="1"/>
</dbReference>
<feature type="transmembrane region" description="Helical" evidence="7">
    <location>
        <begin position="267"/>
        <end position="287"/>
    </location>
</feature>
<comment type="subcellular location">
    <subcellularLocation>
        <location evidence="1">Cell membrane</location>
        <topology evidence="1">Multi-pass membrane protein</topology>
    </subcellularLocation>
</comment>
<dbReference type="SUPFAM" id="SSF103473">
    <property type="entry name" value="MFS general substrate transporter"/>
    <property type="match status" value="1"/>
</dbReference>
<dbReference type="PANTHER" id="PTHR43266:SF2">
    <property type="entry name" value="MAJOR FACILITATOR SUPERFAMILY (MFS) PROFILE DOMAIN-CONTAINING PROTEIN"/>
    <property type="match status" value="1"/>
</dbReference>
<dbReference type="EMBL" id="BONY01000002">
    <property type="protein sequence ID" value="GIH02503.1"/>
    <property type="molecule type" value="Genomic_DNA"/>
</dbReference>
<keyword evidence="5 7" id="KW-1133">Transmembrane helix</keyword>
<dbReference type="GO" id="GO:0022857">
    <property type="term" value="F:transmembrane transporter activity"/>
    <property type="evidence" value="ECO:0007669"/>
    <property type="project" value="InterPro"/>
</dbReference>
<feature type="transmembrane region" description="Helical" evidence="7">
    <location>
        <begin position="30"/>
        <end position="52"/>
    </location>
</feature>
<evidence type="ECO:0000256" key="4">
    <source>
        <dbReference type="ARBA" id="ARBA00022692"/>
    </source>
</evidence>
<comment type="caution">
    <text evidence="9">The sequence shown here is derived from an EMBL/GenBank/DDBJ whole genome shotgun (WGS) entry which is preliminary data.</text>
</comment>